<gene>
    <name evidence="1" type="ORF">GA0074696_3840</name>
</gene>
<dbReference type="AlphaFoldDB" id="A0A1C4YY77"/>
<protein>
    <submittedName>
        <fullName evidence="1">Uncharacterized protein</fullName>
    </submittedName>
</protein>
<dbReference type="EMBL" id="LT607410">
    <property type="protein sequence ID" value="SCF25732.1"/>
    <property type="molecule type" value="Genomic_DNA"/>
</dbReference>
<accession>A0A1C4YY77</accession>
<evidence type="ECO:0000313" key="1">
    <source>
        <dbReference type="EMBL" id="SCF25732.1"/>
    </source>
</evidence>
<name>A0A1C4YY77_9ACTN</name>
<evidence type="ECO:0000313" key="2">
    <source>
        <dbReference type="Proteomes" id="UP000198228"/>
    </source>
</evidence>
<sequence length="188" mass="20636">MQRQVPDTGSGGHNHPVFDFGISGYQPQWVQARSAVAAAHGRRLAALGGQTLHHVWLVWDLDADEWFPDCPVVLAFDDDQVEINHQKTDDLSVTFSSIDPAQPIVWPTSDGFSLAWRADPLPELAALHGQQLDHAELLEWIGGTMAAGSVGVAFTFTEGQLTVYNALDENGLEFDPPSQEWRQHALDG</sequence>
<reference evidence="1 2" key="1">
    <citation type="submission" date="2016-06" db="EMBL/GenBank/DDBJ databases">
        <authorList>
            <person name="Kjaerup R.B."/>
            <person name="Dalgaard T.S."/>
            <person name="Juul-Madsen H.R."/>
        </authorList>
    </citation>
    <scope>NUCLEOTIDE SEQUENCE [LARGE SCALE GENOMIC DNA]</scope>
    <source>
        <strain evidence="1 2">DSM 43821</strain>
    </source>
</reference>
<organism evidence="1 2">
    <name type="scientific">Micromonospora purpureochromogenes</name>
    <dbReference type="NCBI Taxonomy" id="47872"/>
    <lineage>
        <taxon>Bacteria</taxon>
        <taxon>Bacillati</taxon>
        <taxon>Actinomycetota</taxon>
        <taxon>Actinomycetes</taxon>
        <taxon>Micromonosporales</taxon>
        <taxon>Micromonosporaceae</taxon>
        <taxon>Micromonospora</taxon>
    </lineage>
</organism>
<proteinExistence type="predicted"/>
<dbReference type="Proteomes" id="UP000198228">
    <property type="component" value="Chromosome I"/>
</dbReference>